<dbReference type="SUPFAM" id="SSF140453">
    <property type="entry name" value="EsxAB dimer-like"/>
    <property type="match status" value="1"/>
</dbReference>
<accession>A0ABP8TXH2</accession>
<feature type="compositionally biased region" description="Polar residues" evidence="1">
    <location>
        <begin position="160"/>
        <end position="174"/>
    </location>
</feature>
<protein>
    <recommendedName>
        <fullName evidence="4">Phasin domain-containing protein</fullName>
    </recommendedName>
</protein>
<proteinExistence type="predicted"/>
<feature type="region of interest" description="Disordered" evidence="1">
    <location>
        <begin position="155"/>
        <end position="174"/>
    </location>
</feature>
<evidence type="ECO:0000256" key="1">
    <source>
        <dbReference type="SAM" id="MobiDB-lite"/>
    </source>
</evidence>
<comment type="caution">
    <text evidence="2">The sequence shown here is derived from an EMBL/GenBank/DDBJ whole genome shotgun (WGS) entry which is preliminary data.</text>
</comment>
<dbReference type="RefSeq" id="WP_345367064.1">
    <property type="nucleotide sequence ID" value="NZ_BAABHJ010000040.1"/>
</dbReference>
<sequence length="174" mass="18188">MVPKPKAKGKVSARLGGAHATAKLWSLKSENIIRAGVFVVNIMGGLTAIETAKKMKGDANAVLTAAEKWREAALKLSDCENPLFLASNALQSDWSGPAYSAFDKLMGRNMQVAGGNAAALLGAEMALLDLSVQVTNTYNSAVDLTTLAASRIQPALGSASPAQRRTTSQASSQR</sequence>
<gene>
    <name evidence="2" type="ORF">GCM10023195_85110</name>
</gene>
<keyword evidence="3" id="KW-1185">Reference proteome</keyword>
<reference evidence="3" key="1">
    <citation type="journal article" date="2019" name="Int. J. Syst. Evol. Microbiol.">
        <title>The Global Catalogue of Microorganisms (GCM) 10K type strain sequencing project: providing services to taxonomists for standard genome sequencing and annotation.</title>
        <authorList>
            <consortium name="The Broad Institute Genomics Platform"/>
            <consortium name="The Broad Institute Genome Sequencing Center for Infectious Disease"/>
            <person name="Wu L."/>
            <person name="Ma J."/>
        </authorList>
    </citation>
    <scope>NUCLEOTIDE SEQUENCE [LARGE SCALE GENOMIC DNA]</scope>
    <source>
        <strain evidence="3">JCM 17938</strain>
    </source>
</reference>
<dbReference type="Proteomes" id="UP001500212">
    <property type="component" value="Unassembled WGS sequence"/>
</dbReference>
<evidence type="ECO:0000313" key="3">
    <source>
        <dbReference type="Proteomes" id="UP001500212"/>
    </source>
</evidence>
<dbReference type="InterPro" id="IPR036689">
    <property type="entry name" value="ESAT-6-like_sf"/>
</dbReference>
<evidence type="ECO:0008006" key="4">
    <source>
        <dbReference type="Google" id="ProtNLM"/>
    </source>
</evidence>
<organism evidence="2 3">
    <name type="scientific">Actinoallomurus liliacearum</name>
    <dbReference type="NCBI Taxonomy" id="1080073"/>
    <lineage>
        <taxon>Bacteria</taxon>
        <taxon>Bacillati</taxon>
        <taxon>Actinomycetota</taxon>
        <taxon>Actinomycetes</taxon>
        <taxon>Streptosporangiales</taxon>
        <taxon>Thermomonosporaceae</taxon>
        <taxon>Actinoallomurus</taxon>
    </lineage>
</organism>
<dbReference type="EMBL" id="BAABHJ010000040">
    <property type="protein sequence ID" value="GAA4618874.1"/>
    <property type="molecule type" value="Genomic_DNA"/>
</dbReference>
<name>A0ABP8TXH2_9ACTN</name>
<evidence type="ECO:0000313" key="2">
    <source>
        <dbReference type="EMBL" id="GAA4618874.1"/>
    </source>
</evidence>